<comment type="subcellular location">
    <subcellularLocation>
        <location evidence="1 8">Cell membrane</location>
        <topology evidence="1 8">Multi-pass membrane protein</topology>
    </subcellularLocation>
</comment>
<evidence type="ECO:0000313" key="11">
    <source>
        <dbReference type="EMBL" id="SKB26703.1"/>
    </source>
</evidence>
<sequence length="457" mass="50220">MRTLKKSIRSLLSIGILCLVWEVLAITANNPALVPGLPELFVALGKLWVTPEFYLSVLATLGRGVAGLLVSGVLALLFALLFARHEQVYGLFKPLLTLMRSVPVISFILLALLFLQPEQIPFMIAFLTMFPLLSENLTKGLLHLRAPLSVMGMVFHMNRTNRFTQIVYPQIKPFLFSGLASAAGFGWRAIIMGEVLSQCAFGIGSEMKRAQTFIEVPELLAWTVIAVALSFAFDRGLDRSSRLDIPVRYRKTDCAPATCGGPEVILEQVSVGYGHRMVLDNLSIRFEGGRVYGLSAPSGRGKTTLLRLIDGSLKPASGKIGKGNIQAIAAVFQEPALLNHLSATDNIALPLASFYTKEKSMQLARHFCSLMELDEVAEHRPEALSYGQQQRVAIARALAFPSPLLLMDEPFKGLDDALTARIINQIKTLHKINKQTIIFVSHQPDSLSLLADETIKL</sequence>
<dbReference type="Gene3D" id="3.40.50.300">
    <property type="entry name" value="P-loop containing nucleotide triphosphate hydrolases"/>
    <property type="match status" value="1"/>
</dbReference>
<dbReference type="GO" id="GO:0005886">
    <property type="term" value="C:plasma membrane"/>
    <property type="evidence" value="ECO:0007669"/>
    <property type="project" value="UniProtKB-SubCell"/>
</dbReference>
<dbReference type="SUPFAM" id="SSF52540">
    <property type="entry name" value="P-loop containing nucleoside triphosphate hydrolases"/>
    <property type="match status" value="1"/>
</dbReference>
<evidence type="ECO:0000259" key="9">
    <source>
        <dbReference type="PROSITE" id="PS50893"/>
    </source>
</evidence>
<dbReference type="Gene3D" id="1.10.3720.10">
    <property type="entry name" value="MetI-like"/>
    <property type="match status" value="1"/>
</dbReference>
<evidence type="ECO:0000256" key="4">
    <source>
        <dbReference type="ARBA" id="ARBA00022741"/>
    </source>
</evidence>
<dbReference type="EMBL" id="FUYQ01000001">
    <property type="protein sequence ID" value="SKB26703.1"/>
    <property type="molecule type" value="Genomic_DNA"/>
</dbReference>
<evidence type="ECO:0000256" key="3">
    <source>
        <dbReference type="ARBA" id="ARBA00022692"/>
    </source>
</evidence>
<feature type="transmembrane region" description="Helical" evidence="8">
    <location>
        <begin position="53"/>
        <end position="83"/>
    </location>
</feature>
<evidence type="ECO:0000256" key="2">
    <source>
        <dbReference type="ARBA" id="ARBA00022448"/>
    </source>
</evidence>
<evidence type="ECO:0000313" key="12">
    <source>
        <dbReference type="Proteomes" id="UP000190852"/>
    </source>
</evidence>
<dbReference type="InterPro" id="IPR003593">
    <property type="entry name" value="AAA+_ATPase"/>
</dbReference>
<dbReference type="AlphaFoldDB" id="A0A1T4ZWI2"/>
<evidence type="ECO:0000256" key="6">
    <source>
        <dbReference type="ARBA" id="ARBA00022989"/>
    </source>
</evidence>
<dbReference type="PANTHER" id="PTHR42781:SF4">
    <property type="entry name" value="SPERMIDINE_PUTRESCINE IMPORT ATP-BINDING PROTEIN POTA"/>
    <property type="match status" value="1"/>
</dbReference>
<dbReference type="SMART" id="SM00382">
    <property type="entry name" value="AAA"/>
    <property type="match status" value="1"/>
</dbReference>
<dbReference type="GO" id="GO:0055085">
    <property type="term" value="P:transmembrane transport"/>
    <property type="evidence" value="ECO:0007669"/>
    <property type="project" value="InterPro"/>
</dbReference>
<dbReference type="PROSITE" id="PS50928">
    <property type="entry name" value="ABC_TM1"/>
    <property type="match status" value="1"/>
</dbReference>
<feature type="domain" description="ABC transmembrane type-1" evidence="10">
    <location>
        <begin position="57"/>
        <end position="237"/>
    </location>
</feature>
<dbReference type="PROSITE" id="PS50893">
    <property type="entry name" value="ABC_TRANSPORTER_2"/>
    <property type="match status" value="1"/>
</dbReference>
<reference evidence="12" key="1">
    <citation type="submission" date="2017-02" db="EMBL/GenBank/DDBJ databases">
        <authorList>
            <person name="Varghese N."/>
            <person name="Submissions S."/>
        </authorList>
    </citation>
    <scope>NUCLEOTIDE SEQUENCE [LARGE SCALE GENOMIC DNA]</scope>
    <source>
        <strain evidence="12">DSM 24967</strain>
    </source>
</reference>
<dbReference type="InterPro" id="IPR000515">
    <property type="entry name" value="MetI-like"/>
</dbReference>
<dbReference type="PROSITE" id="PS00211">
    <property type="entry name" value="ABC_TRANSPORTER_1"/>
    <property type="match status" value="1"/>
</dbReference>
<accession>A0A1T4ZWI2</accession>
<keyword evidence="4" id="KW-0547">Nucleotide-binding</keyword>
<dbReference type="InterPro" id="IPR003439">
    <property type="entry name" value="ABC_transporter-like_ATP-bd"/>
</dbReference>
<dbReference type="Proteomes" id="UP000190852">
    <property type="component" value="Unassembled WGS sequence"/>
</dbReference>
<keyword evidence="2 8" id="KW-0813">Transport</keyword>
<evidence type="ECO:0000256" key="7">
    <source>
        <dbReference type="ARBA" id="ARBA00023136"/>
    </source>
</evidence>
<evidence type="ECO:0000256" key="8">
    <source>
        <dbReference type="RuleBase" id="RU363032"/>
    </source>
</evidence>
<protein>
    <submittedName>
        <fullName evidence="11">NitT/TauT family transport system permease protein</fullName>
    </submittedName>
</protein>
<dbReference type="GO" id="GO:0005524">
    <property type="term" value="F:ATP binding"/>
    <property type="evidence" value="ECO:0007669"/>
    <property type="project" value="UniProtKB-KW"/>
</dbReference>
<feature type="domain" description="ABC transporter" evidence="9">
    <location>
        <begin position="264"/>
        <end position="457"/>
    </location>
</feature>
<evidence type="ECO:0000256" key="5">
    <source>
        <dbReference type="ARBA" id="ARBA00022840"/>
    </source>
</evidence>
<dbReference type="InterPro" id="IPR017871">
    <property type="entry name" value="ABC_transporter-like_CS"/>
</dbReference>
<dbReference type="Pfam" id="PF00005">
    <property type="entry name" value="ABC_tran"/>
    <property type="match status" value="1"/>
</dbReference>
<feature type="transmembrane region" description="Helical" evidence="8">
    <location>
        <begin position="95"/>
        <end position="114"/>
    </location>
</feature>
<dbReference type="GO" id="GO:0016887">
    <property type="term" value="F:ATP hydrolysis activity"/>
    <property type="evidence" value="ECO:0007669"/>
    <property type="project" value="InterPro"/>
</dbReference>
<dbReference type="Pfam" id="PF00528">
    <property type="entry name" value="BPD_transp_1"/>
    <property type="match status" value="1"/>
</dbReference>
<keyword evidence="12" id="KW-1185">Reference proteome</keyword>
<evidence type="ECO:0000259" key="10">
    <source>
        <dbReference type="PROSITE" id="PS50928"/>
    </source>
</evidence>
<organism evidence="11 12">
    <name type="scientific">Parabacteroides chartae</name>
    <dbReference type="NCBI Taxonomy" id="1037355"/>
    <lineage>
        <taxon>Bacteria</taxon>
        <taxon>Pseudomonadati</taxon>
        <taxon>Bacteroidota</taxon>
        <taxon>Bacteroidia</taxon>
        <taxon>Bacteroidales</taxon>
        <taxon>Tannerellaceae</taxon>
        <taxon>Parabacteroides</taxon>
    </lineage>
</organism>
<keyword evidence="7 8" id="KW-0472">Membrane</keyword>
<proteinExistence type="inferred from homology"/>
<comment type="similarity">
    <text evidence="8">Belongs to the binding-protein-dependent transport system permease family.</text>
</comment>
<keyword evidence="3 8" id="KW-0812">Transmembrane</keyword>
<dbReference type="InterPro" id="IPR027417">
    <property type="entry name" value="P-loop_NTPase"/>
</dbReference>
<name>A0A1T4ZWI2_9BACT</name>
<gene>
    <name evidence="11" type="ORF">SAMN05660349_00172</name>
</gene>
<dbReference type="RefSeq" id="WP_079681937.1">
    <property type="nucleotide sequence ID" value="NZ_FUYQ01000001.1"/>
</dbReference>
<dbReference type="PANTHER" id="PTHR42781">
    <property type="entry name" value="SPERMIDINE/PUTRESCINE IMPORT ATP-BINDING PROTEIN POTA"/>
    <property type="match status" value="1"/>
</dbReference>
<dbReference type="SUPFAM" id="SSF161098">
    <property type="entry name" value="MetI-like"/>
    <property type="match status" value="1"/>
</dbReference>
<dbReference type="InterPro" id="IPR050093">
    <property type="entry name" value="ABC_SmlMolc_Importer"/>
</dbReference>
<dbReference type="InterPro" id="IPR035906">
    <property type="entry name" value="MetI-like_sf"/>
</dbReference>
<keyword evidence="6 8" id="KW-1133">Transmembrane helix</keyword>
<evidence type="ECO:0000256" key="1">
    <source>
        <dbReference type="ARBA" id="ARBA00004651"/>
    </source>
</evidence>
<keyword evidence="5" id="KW-0067">ATP-binding</keyword>